<dbReference type="SUPFAM" id="SSF57850">
    <property type="entry name" value="RING/U-box"/>
    <property type="match status" value="1"/>
</dbReference>
<evidence type="ECO:0000256" key="9">
    <source>
        <dbReference type="SAM" id="MobiDB-lite"/>
    </source>
</evidence>
<dbReference type="EMBL" id="CM007376">
    <property type="protein sequence ID" value="OIV95491.1"/>
    <property type="molecule type" value="Genomic_DNA"/>
</dbReference>
<proteinExistence type="predicted"/>
<keyword evidence="3" id="KW-0808">Transferase</keyword>
<dbReference type="PANTHER" id="PTHR15710:SF191">
    <property type="entry name" value="RING-TYPE E3 UBIQUITIN TRANSFERASE"/>
    <property type="match status" value="1"/>
</dbReference>
<dbReference type="EC" id="2.3.2.27" evidence="2"/>
<dbReference type="STRING" id="3871.A0A1J7G4T1"/>
<keyword evidence="5 8" id="KW-0863">Zinc-finger</keyword>
<sequence>MSSGITHWCYTCSQPVEFIEGIDMVCPYCDGGFLQELSEIQVIGTPNYAFSSSHSQDFDQMPESLVEQFVEQLTFNDDQPGPPPASQASINAMPTIKISNVHLQSDSHCPVCQEKFVLGNKAKKMPCNHFYHSDCIVPWLVQHNTCPVCRIPMPSQERSRSHSSRNRGERSGRENRRRNHGRRNPLSFLWPFSSSG</sequence>
<name>A0A1J7G4T1_LUPAN</name>
<dbReference type="InterPro" id="IPR013083">
    <property type="entry name" value="Znf_RING/FYVE/PHD"/>
</dbReference>
<dbReference type="OMA" id="SSGITHW"/>
<evidence type="ECO:0000256" key="4">
    <source>
        <dbReference type="ARBA" id="ARBA00022723"/>
    </source>
</evidence>
<dbReference type="GO" id="GO:0008270">
    <property type="term" value="F:zinc ion binding"/>
    <property type="evidence" value="ECO:0007669"/>
    <property type="project" value="UniProtKB-KW"/>
</dbReference>
<dbReference type="KEGG" id="lang:109329340"/>
<dbReference type="AlphaFoldDB" id="A0A1J7G4T1"/>
<dbReference type="Pfam" id="PF13639">
    <property type="entry name" value="zf-RING_2"/>
    <property type="match status" value="1"/>
</dbReference>
<dbReference type="PANTHER" id="PTHR15710">
    <property type="entry name" value="E3 UBIQUITIN-PROTEIN LIGASE PRAJA"/>
    <property type="match status" value="1"/>
</dbReference>
<reference evidence="11 12" key="1">
    <citation type="journal article" date="2017" name="Plant Biotechnol. J.">
        <title>A comprehensive draft genome sequence for lupin (Lupinus angustifolius), an emerging health food: insights into plant-microbe interactions and legume evolution.</title>
        <authorList>
            <person name="Hane J.K."/>
            <person name="Ming Y."/>
            <person name="Kamphuis L.G."/>
            <person name="Nelson M.N."/>
            <person name="Garg G."/>
            <person name="Atkins C.A."/>
            <person name="Bayer P.E."/>
            <person name="Bravo A."/>
            <person name="Bringans S."/>
            <person name="Cannon S."/>
            <person name="Edwards D."/>
            <person name="Foley R."/>
            <person name="Gao L.L."/>
            <person name="Harrison M.J."/>
            <person name="Huang W."/>
            <person name="Hurgobin B."/>
            <person name="Li S."/>
            <person name="Liu C.W."/>
            <person name="McGrath A."/>
            <person name="Morahan G."/>
            <person name="Murray J."/>
            <person name="Weller J."/>
            <person name="Jian J."/>
            <person name="Singh K.B."/>
        </authorList>
    </citation>
    <scope>NUCLEOTIDE SEQUENCE [LARGE SCALE GENOMIC DNA]</scope>
    <source>
        <strain evidence="12">cv. Tanjil</strain>
        <tissue evidence="11">Whole plant</tissue>
    </source>
</reference>
<dbReference type="Proteomes" id="UP000188354">
    <property type="component" value="Chromosome LG16"/>
</dbReference>
<evidence type="ECO:0000313" key="12">
    <source>
        <dbReference type="Proteomes" id="UP000188354"/>
    </source>
</evidence>
<feature type="domain" description="RING-type" evidence="10">
    <location>
        <begin position="109"/>
        <end position="150"/>
    </location>
</feature>
<dbReference type="PROSITE" id="PS50089">
    <property type="entry name" value="ZF_RING_2"/>
    <property type="match status" value="1"/>
</dbReference>
<dbReference type="Gramene" id="OIV95491">
    <property type="protein sequence ID" value="OIV95491"/>
    <property type="gene ID" value="TanjilG_26754"/>
</dbReference>
<dbReference type="SMART" id="SM00184">
    <property type="entry name" value="RING"/>
    <property type="match status" value="1"/>
</dbReference>
<evidence type="ECO:0000256" key="8">
    <source>
        <dbReference type="PROSITE-ProRule" id="PRU00175"/>
    </source>
</evidence>
<dbReference type="FunFam" id="3.30.40.10:FF:000022">
    <property type="entry name" value="E3 ubiquitin-protein ligase RING1-like"/>
    <property type="match status" value="1"/>
</dbReference>
<evidence type="ECO:0000256" key="2">
    <source>
        <dbReference type="ARBA" id="ARBA00012483"/>
    </source>
</evidence>
<dbReference type="GO" id="GO:0016567">
    <property type="term" value="P:protein ubiquitination"/>
    <property type="evidence" value="ECO:0007669"/>
    <property type="project" value="TreeGrafter"/>
</dbReference>
<keyword evidence="4" id="KW-0479">Metal-binding</keyword>
<evidence type="ECO:0000256" key="7">
    <source>
        <dbReference type="ARBA" id="ARBA00022833"/>
    </source>
</evidence>
<evidence type="ECO:0000256" key="1">
    <source>
        <dbReference type="ARBA" id="ARBA00000900"/>
    </source>
</evidence>
<accession>A0A1J7G4T1</accession>
<gene>
    <name evidence="11" type="ORF">TanjilG_26754</name>
</gene>
<evidence type="ECO:0000256" key="3">
    <source>
        <dbReference type="ARBA" id="ARBA00022679"/>
    </source>
</evidence>
<dbReference type="InterPro" id="IPR039525">
    <property type="entry name" value="RNF126-like_zinc-ribbon"/>
</dbReference>
<dbReference type="InterPro" id="IPR001841">
    <property type="entry name" value="Znf_RING"/>
</dbReference>
<organism evidence="11 12">
    <name type="scientific">Lupinus angustifolius</name>
    <name type="common">Narrow-leaved blue lupine</name>
    <dbReference type="NCBI Taxonomy" id="3871"/>
    <lineage>
        <taxon>Eukaryota</taxon>
        <taxon>Viridiplantae</taxon>
        <taxon>Streptophyta</taxon>
        <taxon>Embryophyta</taxon>
        <taxon>Tracheophyta</taxon>
        <taxon>Spermatophyta</taxon>
        <taxon>Magnoliopsida</taxon>
        <taxon>eudicotyledons</taxon>
        <taxon>Gunneridae</taxon>
        <taxon>Pentapetalae</taxon>
        <taxon>rosids</taxon>
        <taxon>fabids</taxon>
        <taxon>Fabales</taxon>
        <taxon>Fabaceae</taxon>
        <taxon>Papilionoideae</taxon>
        <taxon>50 kb inversion clade</taxon>
        <taxon>genistoids sensu lato</taxon>
        <taxon>core genistoids</taxon>
        <taxon>Genisteae</taxon>
        <taxon>Lupinus</taxon>
    </lineage>
</organism>
<keyword evidence="7" id="KW-0862">Zinc</keyword>
<dbReference type="Gene3D" id="3.30.40.10">
    <property type="entry name" value="Zinc/RING finger domain, C3HC4 (zinc finger)"/>
    <property type="match status" value="1"/>
</dbReference>
<feature type="region of interest" description="Disordered" evidence="9">
    <location>
        <begin position="151"/>
        <end position="196"/>
    </location>
</feature>
<protein>
    <recommendedName>
        <fullName evidence="2">RING-type E3 ubiquitin transferase</fullName>
        <ecNumber evidence="2">2.3.2.27</ecNumber>
    </recommendedName>
</protein>
<evidence type="ECO:0000259" key="10">
    <source>
        <dbReference type="PROSITE" id="PS50089"/>
    </source>
</evidence>
<dbReference type="OrthoDB" id="8062037at2759"/>
<evidence type="ECO:0000256" key="5">
    <source>
        <dbReference type="ARBA" id="ARBA00022771"/>
    </source>
</evidence>
<dbReference type="GO" id="GO:0061630">
    <property type="term" value="F:ubiquitin protein ligase activity"/>
    <property type="evidence" value="ECO:0007669"/>
    <property type="project" value="UniProtKB-EC"/>
</dbReference>
<dbReference type="GO" id="GO:0005737">
    <property type="term" value="C:cytoplasm"/>
    <property type="evidence" value="ECO:0007669"/>
    <property type="project" value="TreeGrafter"/>
</dbReference>
<evidence type="ECO:0000256" key="6">
    <source>
        <dbReference type="ARBA" id="ARBA00022786"/>
    </source>
</evidence>
<dbReference type="Pfam" id="PF14369">
    <property type="entry name" value="Zn_ribbon_19"/>
    <property type="match status" value="1"/>
</dbReference>
<evidence type="ECO:0000313" key="11">
    <source>
        <dbReference type="EMBL" id="OIV95491.1"/>
    </source>
</evidence>
<keyword evidence="6" id="KW-0833">Ubl conjugation pathway</keyword>
<comment type="catalytic activity">
    <reaction evidence="1">
        <text>S-ubiquitinyl-[E2 ubiquitin-conjugating enzyme]-L-cysteine + [acceptor protein]-L-lysine = [E2 ubiquitin-conjugating enzyme]-L-cysteine + N(6)-ubiquitinyl-[acceptor protein]-L-lysine.</text>
        <dbReference type="EC" id="2.3.2.27"/>
    </reaction>
</comment>
<keyword evidence="12" id="KW-1185">Reference proteome</keyword>